<keyword evidence="1" id="KW-0472">Membrane</keyword>
<reference evidence="2 3" key="1">
    <citation type="journal article" date="2011" name="Proc. Natl. Acad. Sci. U.S.A.">
        <title>Evolutionary erosion of yeast sex chromosomes by mating-type switching accidents.</title>
        <authorList>
            <person name="Gordon J.L."/>
            <person name="Armisen D."/>
            <person name="Proux-Wera E."/>
            <person name="Oheigeartaigh S.S."/>
            <person name="Byrne K.P."/>
            <person name="Wolfe K.H."/>
        </authorList>
    </citation>
    <scope>NUCLEOTIDE SEQUENCE [LARGE SCALE GENOMIC DNA]</scope>
    <source>
        <strain evidence="3">ATCC 34711 / CBS 6284 / DSM 70876 / NBRC 10599 / NRRL Y-10934 / UCD 77-7</strain>
    </source>
</reference>
<dbReference type="FunCoup" id="I2H092">
    <property type="interactions" value="114"/>
</dbReference>
<dbReference type="GeneID" id="14494130"/>
<accession>I2H092</accession>
<proteinExistence type="predicted"/>
<feature type="transmembrane region" description="Helical" evidence="1">
    <location>
        <begin position="432"/>
        <end position="452"/>
    </location>
</feature>
<keyword evidence="1" id="KW-0812">Transmembrane</keyword>
<dbReference type="HOGENOM" id="CLU_602928_0_0_1"/>
<dbReference type="Proteomes" id="UP000002866">
    <property type="component" value="Chromosome 2"/>
</dbReference>
<evidence type="ECO:0000313" key="3">
    <source>
        <dbReference type="Proteomes" id="UP000002866"/>
    </source>
</evidence>
<evidence type="ECO:0000256" key="1">
    <source>
        <dbReference type="SAM" id="Phobius"/>
    </source>
</evidence>
<dbReference type="InParanoid" id="I2H092"/>
<keyword evidence="3" id="KW-1185">Reference proteome</keyword>
<dbReference type="KEGG" id="tbl:TBLA_0B09780"/>
<sequence>MSDNIKKESDKRISYLRERLGHAVEKNKELIADKNNGIFKTKLHYRTHSDSDNSIDSKSFIREPRELEKRYPLNQTSTDIDENEIKNSPSFRYSRDSNTNSNLEDVLKNDTILSTPIPGKNDIPKLEKNQNTEIELMSETHNTNRKFLSNVDNIELTPRLIRSLTPLSGINQKRTHLGGINNNVNTKDPRVSMSQLSNSKISQIKKVLGNPVPLNYPKPNSMTYQSMSFHKDEDISHQESFLRDNKRKLTSFQKPIQTKWENILKRQRQNEQNQDIWGKNKGIEIHTLNDIENLPFGNNKEKDGLIKADNSLSENDSNSYVNLVNGSRRRIRSTNNLYKYDGHNDDQLSNISSRREKRQSIIQISGLEDTPVIRRLQNEMQINKRKIDILYETLQLHGDTTIPSKQQQVGEDSSACSTCNINNVSQTRVRCIYWTVLIIILIISNIIVFFICNI</sequence>
<protein>
    <submittedName>
        <fullName evidence="2">Uncharacterized protein</fullName>
    </submittedName>
</protein>
<gene>
    <name evidence="2" type="primary">TBLA0B09780</name>
    <name evidence="2" type="ORF">TBLA_0B09780</name>
</gene>
<dbReference type="AlphaFoldDB" id="I2H092"/>
<dbReference type="RefSeq" id="XP_004179313.1">
    <property type="nucleotide sequence ID" value="XM_004179265.1"/>
</dbReference>
<name>I2H092_HENB6</name>
<keyword evidence="1" id="KW-1133">Transmembrane helix</keyword>
<organism evidence="2 3">
    <name type="scientific">Henningerozyma blattae (strain ATCC 34711 / CBS 6284 / DSM 70876 / NBRC 10599 / NRRL Y-10934 / UCD 77-7)</name>
    <name type="common">Yeast</name>
    <name type="synonym">Tetrapisispora blattae</name>
    <dbReference type="NCBI Taxonomy" id="1071380"/>
    <lineage>
        <taxon>Eukaryota</taxon>
        <taxon>Fungi</taxon>
        <taxon>Dikarya</taxon>
        <taxon>Ascomycota</taxon>
        <taxon>Saccharomycotina</taxon>
        <taxon>Saccharomycetes</taxon>
        <taxon>Saccharomycetales</taxon>
        <taxon>Saccharomycetaceae</taxon>
        <taxon>Henningerozyma</taxon>
    </lineage>
</organism>
<dbReference type="EMBL" id="HE806317">
    <property type="protein sequence ID" value="CCH59794.1"/>
    <property type="molecule type" value="Genomic_DNA"/>
</dbReference>
<evidence type="ECO:0000313" key="2">
    <source>
        <dbReference type="EMBL" id="CCH59794.1"/>
    </source>
</evidence>